<proteinExistence type="predicted"/>
<dbReference type="InterPro" id="IPR052519">
    <property type="entry name" value="Euk-type_GlcNAc_Kinase"/>
</dbReference>
<dbReference type="Gene3D" id="3.30.420.40">
    <property type="match status" value="2"/>
</dbReference>
<evidence type="ECO:0000313" key="1">
    <source>
        <dbReference type="EMBL" id="HIZ85611.1"/>
    </source>
</evidence>
<dbReference type="EMBL" id="DXAW01000075">
    <property type="protein sequence ID" value="HIZ85611.1"/>
    <property type="molecule type" value="Genomic_DNA"/>
</dbReference>
<dbReference type="PANTHER" id="PTHR43190">
    <property type="entry name" value="N-ACETYL-D-GLUCOSAMINE KINASE"/>
    <property type="match status" value="1"/>
</dbReference>
<reference evidence="1" key="2">
    <citation type="submission" date="2021-04" db="EMBL/GenBank/DDBJ databases">
        <authorList>
            <person name="Gilroy R."/>
        </authorList>
    </citation>
    <scope>NUCLEOTIDE SEQUENCE</scope>
    <source>
        <strain evidence="1">Gambia16-554</strain>
    </source>
</reference>
<gene>
    <name evidence="1" type="ORF">IAC04_03875</name>
</gene>
<dbReference type="Proteomes" id="UP000824115">
    <property type="component" value="Unassembled WGS sequence"/>
</dbReference>
<dbReference type="InterPro" id="IPR043129">
    <property type="entry name" value="ATPase_NBD"/>
</dbReference>
<dbReference type="CDD" id="cd24079">
    <property type="entry name" value="ASKHA_NBD_PG1100-like"/>
    <property type="match status" value="1"/>
</dbReference>
<evidence type="ECO:0000313" key="2">
    <source>
        <dbReference type="Proteomes" id="UP000824115"/>
    </source>
</evidence>
<dbReference type="AlphaFoldDB" id="A0A9D2KA59"/>
<organism evidence="1 2">
    <name type="scientific">Candidatus Coprenecus stercoravium</name>
    <dbReference type="NCBI Taxonomy" id="2840735"/>
    <lineage>
        <taxon>Bacteria</taxon>
        <taxon>Pseudomonadati</taxon>
        <taxon>Bacteroidota</taxon>
        <taxon>Bacteroidia</taxon>
        <taxon>Bacteroidales</taxon>
        <taxon>Rikenellaceae</taxon>
        <taxon>Rikenellaceae incertae sedis</taxon>
        <taxon>Candidatus Coprenecus</taxon>
    </lineage>
</organism>
<dbReference type="SUPFAM" id="SSF53067">
    <property type="entry name" value="Actin-like ATPase domain"/>
    <property type="match status" value="2"/>
</dbReference>
<accession>A0A9D2KA59</accession>
<comment type="caution">
    <text evidence="1">The sequence shown here is derived from an EMBL/GenBank/DDBJ whole genome shotgun (WGS) entry which is preliminary data.</text>
</comment>
<dbReference type="PANTHER" id="PTHR43190:SF3">
    <property type="entry name" value="N-ACETYL-D-GLUCOSAMINE KINASE"/>
    <property type="match status" value="1"/>
</dbReference>
<name>A0A9D2KA59_9BACT</name>
<protein>
    <submittedName>
        <fullName evidence="1">ATPase</fullName>
    </submittedName>
</protein>
<reference evidence="1" key="1">
    <citation type="journal article" date="2021" name="PeerJ">
        <title>Extensive microbial diversity within the chicken gut microbiome revealed by metagenomics and culture.</title>
        <authorList>
            <person name="Gilroy R."/>
            <person name="Ravi A."/>
            <person name="Getino M."/>
            <person name="Pursley I."/>
            <person name="Horton D.L."/>
            <person name="Alikhan N.F."/>
            <person name="Baker D."/>
            <person name="Gharbi K."/>
            <person name="Hall N."/>
            <person name="Watson M."/>
            <person name="Adriaenssens E.M."/>
            <person name="Foster-Nyarko E."/>
            <person name="Jarju S."/>
            <person name="Secka A."/>
            <person name="Antonio M."/>
            <person name="Oren A."/>
            <person name="Chaudhuri R.R."/>
            <person name="La Ragione R."/>
            <person name="Hildebrand F."/>
            <person name="Pallen M.J."/>
        </authorList>
    </citation>
    <scope>NUCLEOTIDE SEQUENCE</scope>
    <source>
        <strain evidence="1">Gambia16-554</strain>
    </source>
</reference>
<sequence>MIVVADSGSTSIDWRILEDEVPVRQVVSAGINPVYQGREEMERVFGDVLRQCAGAKGRLYFYGAGVVSERVAGAVREALSNVLPGFEVSVGSDLLAAAVASLGCRDGVAAILGTGSNSGLYLGGRIVRNIPAGGFILGDEGSGAWLGKRLLSDYIKGMLPEDLSSALKKESGPLDYAEVVENVYRSRMPSRYLASFSPFLKRHEGHEYVRLLLEDGFRTFMQRNVLGYGREDLPLAVVGSVAVAYEDVLRSVASGFGIEVLGVEASAGDGLVRFYRNKDGI</sequence>
<dbReference type="Gene3D" id="1.10.720.160">
    <property type="match status" value="1"/>
</dbReference>